<gene>
    <name evidence="1" type="ORF">NHX12_026866</name>
</gene>
<dbReference type="EMBL" id="JANIIK010000043">
    <property type="protein sequence ID" value="KAJ3604814.1"/>
    <property type="molecule type" value="Genomic_DNA"/>
</dbReference>
<reference evidence="1" key="1">
    <citation type="submission" date="2022-07" db="EMBL/GenBank/DDBJ databases">
        <title>Chromosome-level genome of Muraenolepis orangiensis.</title>
        <authorList>
            <person name="Kim J."/>
        </authorList>
    </citation>
    <scope>NUCLEOTIDE SEQUENCE</scope>
    <source>
        <strain evidence="1">KU_S4_2022</strain>
        <tissue evidence="1">Muscle</tissue>
    </source>
</reference>
<organism evidence="1 2">
    <name type="scientific">Muraenolepis orangiensis</name>
    <name type="common">Patagonian moray cod</name>
    <dbReference type="NCBI Taxonomy" id="630683"/>
    <lineage>
        <taxon>Eukaryota</taxon>
        <taxon>Metazoa</taxon>
        <taxon>Chordata</taxon>
        <taxon>Craniata</taxon>
        <taxon>Vertebrata</taxon>
        <taxon>Euteleostomi</taxon>
        <taxon>Actinopterygii</taxon>
        <taxon>Neopterygii</taxon>
        <taxon>Teleostei</taxon>
        <taxon>Neoteleostei</taxon>
        <taxon>Acanthomorphata</taxon>
        <taxon>Zeiogadaria</taxon>
        <taxon>Gadariae</taxon>
        <taxon>Gadiformes</taxon>
        <taxon>Muraenolepidoidei</taxon>
        <taxon>Muraenolepididae</taxon>
        <taxon>Muraenolepis</taxon>
    </lineage>
</organism>
<keyword evidence="2" id="KW-1185">Reference proteome</keyword>
<evidence type="ECO:0000313" key="2">
    <source>
        <dbReference type="Proteomes" id="UP001148018"/>
    </source>
</evidence>
<dbReference type="OrthoDB" id="10034090at2759"/>
<comment type="caution">
    <text evidence="1">The sequence shown here is derived from an EMBL/GenBank/DDBJ whole genome shotgun (WGS) entry which is preliminary data.</text>
</comment>
<name>A0A9Q0EDZ2_9TELE</name>
<evidence type="ECO:0000313" key="1">
    <source>
        <dbReference type="EMBL" id="KAJ3604814.1"/>
    </source>
</evidence>
<accession>A0A9Q0EDZ2</accession>
<dbReference type="AlphaFoldDB" id="A0A9Q0EDZ2"/>
<dbReference type="Proteomes" id="UP001148018">
    <property type="component" value="Unassembled WGS sequence"/>
</dbReference>
<sequence length="95" mass="10591">MFSAPWDSSRMHQQRMAALGSDKELSDLLDFSAMRNSDLKMFPTSMMFSPPVSGKHGPSSLASRHYSTARNHHIHHDTEFMAMAPEPGGEALDWG</sequence>
<proteinExistence type="predicted"/>
<protein>
    <submittedName>
        <fullName evidence="1">Uncharacterized protein</fullName>
    </submittedName>
</protein>